<dbReference type="Proteomes" id="UP001642540">
    <property type="component" value="Unassembled WGS sequence"/>
</dbReference>
<evidence type="ECO:0000256" key="1">
    <source>
        <dbReference type="SAM" id="SignalP"/>
    </source>
</evidence>
<name>A0ABP1QVT8_9HEXA</name>
<proteinExistence type="predicted"/>
<accession>A0ABP1QVT8</accession>
<protein>
    <submittedName>
        <fullName evidence="2">Uncharacterized protein</fullName>
    </submittedName>
</protein>
<feature type="chain" id="PRO_5047042871" evidence="1">
    <location>
        <begin position="22"/>
        <end position="231"/>
    </location>
</feature>
<gene>
    <name evidence="2" type="ORF">ODALV1_LOCUS14983</name>
</gene>
<organism evidence="2 3">
    <name type="scientific">Orchesella dallaii</name>
    <dbReference type="NCBI Taxonomy" id="48710"/>
    <lineage>
        <taxon>Eukaryota</taxon>
        <taxon>Metazoa</taxon>
        <taxon>Ecdysozoa</taxon>
        <taxon>Arthropoda</taxon>
        <taxon>Hexapoda</taxon>
        <taxon>Collembola</taxon>
        <taxon>Entomobryomorpha</taxon>
        <taxon>Entomobryoidea</taxon>
        <taxon>Orchesellidae</taxon>
        <taxon>Orchesellinae</taxon>
        <taxon>Orchesella</taxon>
    </lineage>
</organism>
<sequence length="231" mass="25850">MSSNQLLSVLVTLLVASCAKALDLESAKEQPCFNITKTAVLDLNWVGTLKTLYYPLMSRLDLFSSATNLIQKDPKDISEASVYYDLCVYWNLYSNGTITARGYNGKSREYQTKLIKGMEIFEFAPVVGTGYSGTKYTTLTDNKSFFFTPFCMDGQMSWGIGSTTPTLPEDTIKMVYDHAESLGFKREYFTELRYDRCDIEMIEYSSNDADNAIETTTTGNSGDGGYLIPES</sequence>
<evidence type="ECO:0000313" key="2">
    <source>
        <dbReference type="EMBL" id="CAL8111379.1"/>
    </source>
</evidence>
<dbReference type="EMBL" id="CAXLJM020000046">
    <property type="protein sequence ID" value="CAL8111379.1"/>
    <property type="molecule type" value="Genomic_DNA"/>
</dbReference>
<feature type="signal peptide" evidence="1">
    <location>
        <begin position="1"/>
        <end position="21"/>
    </location>
</feature>
<comment type="caution">
    <text evidence="2">The sequence shown here is derived from an EMBL/GenBank/DDBJ whole genome shotgun (WGS) entry which is preliminary data.</text>
</comment>
<reference evidence="2 3" key="1">
    <citation type="submission" date="2024-08" db="EMBL/GenBank/DDBJ databases">
        <authorList>
            <person name="Cucini C."/>
            <person name="Frati F."/>
        </authorList>
    </citation>
    <scope>NUCLEOTIDE SEQUENCE [LARGE SCALE GENOMIC DNA]</scope>
</reference>
<evidence type="ECO:0000313" key="3">
    <source>
        <dbReference type="Proteomes" id="UP001642540"/>
    </source>
</evidence>
<keyword evidence="3" id="KW-1185">Reference proteome</keyword>
<keyword evidence="1" id="KW-0732">Signal</keyword>